<dbReference type="PANTHER" id="PTHR40696">
    <property type="entry name" value="DUF371 FAMILY PROTEIN"/>
    <property type="match status" value="1"/>
</dbReference>
<sequence>MRLVETFRALGHPNIRASHATTLMVTREPELTPRGDCVVAVSAEKGPRDIDSRAKEAIRSPDARVSLILEAGGLAFEAAGRGDPGLTLNHPTDMVARRSRYVCDRTLMIGADKAARDIEPNLLRLLQSSACIVKITLVVET</sequence>
<dbReference type="PANTHER" id="PTHR40696:SF1">
    <property type="entry name" value="DUF371 DOMAIN-CONTAINING PROTEIN"/>
    <property type="match status" value="1"/>
</dbReference>
<protein>
    <recommendedName>
        <fullName evidence="3">DUF371 domain-containing protein</fullName>
    </recommendedName>
</protein>
<proteinExistence type="predicted"/>
<evidence type="ECO:0000313" key="1">
    <source>
        <dbReference type="EMBL" id="KON29324.1"/>
    </source>
</evidence>
<dbReference type="InterPro" id="IPR007171">
    <property type="entry name" value="DUF371"/>
</dbReference>
<reference evidence="1 2" key="1">
    <citation type="submission" date="2015-06" db="EMBL/GenBank/DDBJ databases">
        <title>New insights into the roles of widespread benthic archaea in carbon and nitrogen cycling.</title>
        <authorList>
            <person name="Lazar C.S."/>
            <person name="Baker B.J."/>
            <person name="Seitz K.W."/>
            <person name="Hyde A.S."/>
            <person name="Dick G.J."/>
            <person name="Hinrichs K.-U."/>
            <person name="Teske A.P."/>
        </authorList>
    </citation>
    <scope>NUCLEOTIDE SEQUENCE [LARGE SCALE GENOMIC DNA]</scope>
    <source>
        <strain evidence="1">DG-45</strain>
    </source>
</reference>
<name>A0A0M0BLM9_9ARCH</name>
<accession>A0A0M0BLM9</accession>
<evidence type="ECO:0008006" key="3">
    <source>
        <dbReference type="Google" id="ProtNLM"/>
    </source>
</evidence>
<dbReference type="Pfam" id="PF04027">
    <property type="entry name" value="DUF371"/>
    <property type="match status" value="1"/>
</dbReference>
<gene>
    <name evidence="1" type="ORF">AC482_06750</name>
</gene>
<dbReference type="AlphaFoldDB" id="A0A0M0BLM9"/>
<evidence type="ECO:0000313" key="2">
    <source>
        <dbReference type="Proteomes" id="UP000037210"/>
    </source>
</evidence>
<dbReference type="InterPro" id="IPR023131">
    <property type="entry name" value="Mth639-like_dom_sf"/>
</dbReference>
<organism evidence="1 2">
    <name type="scientific">miscellaneous Crenarchaeota group-15 archaeon DG-45</name>
    <dbReference type="NCBI Taxonomy" id="1685127"/>
    <lineage>
        <taxon>Archaea</taxon>
        <taxon>Candidatus Bathyarchaeota</taxon>
        <taxon>MCG-15</taxon>
    </lineage>
</organism>
<dbReference type="EMBL" id="LFWZ01000068">
    <property type="protein sequence ID" value="KON29324.1"/>
    <property type="molecule type" value="Genomic_DNA"/>
</dbReference>
<dbReference type="Gene3D" id="2.60.120.630">
    <property type="entry name" value="mth639 domain like"/>
    <property type="match status" value="1"/>
</dbReference>
<dbReference type="Proteomes" id="UP000037210">
    <property type="component" value="Unassembled WGS sequence"/>
</dbReference>
<comment type="caution">
    <text evidence="1">The sequence shown here is derived from an EMBL/GenBank/DDBJ whole genome shotgun (WGS) entry which is preliminary data.</text>
</comment>